<dbReference type="Proteomes" id="UP000243887">
    <property type="component" value="Unassembled WGS sequence"/>
</dbReference>
<dbReference type="STRING" id="1150112.SAMN04487893_10751"/>
<sequence length="183" mass="21879">MFPALIFLVIVITSSKIFYYIKLFGSFRRNTFVSMQRLNFPNFKFRFKNSENKLAIFDVVRKKFILLTPEEWVRQHVVHDLIYSKNFPISLINVEKVIKINDLVKRYDVVVFKPNGSIHLLIECKAPQIKITQETFNQIARYNLELQADLLFITNGLEHYPCKMDYEQQNYIFLKKLPNYDEL</sequence>
<reference evidence="3" key="1">
    <citation type="submission" date="2016-10" db="EMBL/GenBank/DDBJ databases">
        <authorList>
            <person name="Varghese N."/>
            <person name="Submissions S."/>
        </authorList>
    </citation>
    <scope>NUCLEOTIDE SEQUENCE [LARGE SCALE GENOMIC DNA]</scope>
    <source>
        <strain evidence="3">DSM 26542</strain>
    </source>
</reference>
<gene>
    <name evidence="2" type="ORF">SAMN04487893_10751</name>
</gene>
<evidence type="ECO:0000313" key="3">
    <source>
        <dbReference type="Proteomes" id="UP000243887"/>
    </source>
</evidence>
<dbReference type="AlphaFoldDB" id="A0A1I3R7J4"/>
<accession>A0A1I3R7J4</accession>
<protein>
    <submittedName>
        <fullName evidence="2">Type I restriction enzyme R protein N terminus (HSDR_N)</fullName>
    </submittedName>
</protein>
<name>A0A1I3R7J4_9FLAO</name>
<proteinExistence type="predicted"/>
<evidence type="ECO:0000259" key="1">
    <source>
        <dbReference type="Pfam" id="PF13588"/>
    </source>
</evidence>
<keyword evidence="3" id="KW-1185">Reference proteome</keyword>
<feature type="domain" description="Type I restriction enzyme R protein N-terminal" evidence="1">
    <location>
        <begin position="69"/>
        <end position="178"/>
    </location>
</feature>
<organism evidence="2 3">
    <name type="scientific">Myroides guanonis</name>
    <dbReference type="NCBI Taxonomy" id="1150112"/>
    <lineage>
        <taxon>Bacteria</taxon>
        <taxon>Pseudomonadati</taxon>
        <taxon>Bacteroidota</taxon>
        <taxon>Flavobacteriia</taxon>
        <taxon>Flavobacteriales</taxon>
        <taxon>Flavobacteriaceae</taxon>
        <taxon>Myroides</taxon>
    </lineage>
</organism>
<evidence type="ECO:0000313" key="2">
    <source>
        <dbReference type="EMBL" id="SFJ41391.1"/>
    </source>
</evidence>
<dbReference type="EMBL" id="FORU01000007">
    <property type="protein sequence ID" value="SFJ41391.1"/>
    <property type="molecule type" value="Genomic_DNA"/>
</dbReference>
<dbReference type="InterPro" id="IPR029464">
    <property type="entry name" value="HSDR_N"/>
</dbReference>
<dbReference type="Pfam" id="PF13588">
    <property type="entry name" value="HSDR_N_2"/>
    <property type="match status" value="1"/>
</dbReference>